<dbReference type="GO" id="GO:0019264">
    <property type="term" value="P:glycine biosynthetic process from serine"/>
    <property type="evidence" value="ECO:0007669"/>
    <property type="project" value="UniProtKB-UniRule"/>
</dbReference>
<dbReference type="GO" id="GO:0030170">
    <property type="term" value="F:pyridoxal phosphate binding"/>
    <property type="evidence" value="ECO:0007669"/>
    <property type="project" value="UniProtKB-UniRule"/>
</dbReference>
<reference evidence="10" key="1">
    <citation type="submission" date="2017-09" db="EMBL/GenBank/DDBJ databases">
        <title>Depth-based differentiation of microbial function through sediment-hosted aquifers and enrichment of novel symbionts in the deep terrestrial subsurface.</title>
        <authorList>
            <person name="Probst A.J."/>
            <person name="Ladd B."/>
            <person name="Jarett J.K."/>
            <person name="Geller-Mcgrath D.E."/>
            <person name="Sieber C.M.K."/>
            <person name="Emerson J.B."/>
            <person name="Anantharaman K."/>
            <person name="Thomas B.C."/>
            <person name="Malmstrom R."/>
            <person name="Stieglmeier M."/>
            <person name="Klingl A."/>
            <person name="Woyke T."/>
            <person name="Ryan C.M."/>
            <person name="Banfield J.F."/>
        </authorList>
    </citation>
    <scope>NUCLEOTIDE SEQUENCE [LARGE SCALE GENOMIC DNA]</scope>
</reference>
<sequence>MKFLKKTDSELHSLIQAETKRQKKTLMMIPSENIVSKAVEEAVGSPLGNKYAEGYPFKRYYQGQAVVDQIEDLVQDRVRKAFDVPYANVQPLSGSPANLAVYVALLKPHETMMGLSLAFGGHLTHGASVSATSVFFRSVPYRLTKSGFIDYEEVEKLALREKPKIIVAGTTAYPRKIEWKRFAEIAEKVDAYLMADVSHLAGLILAEAYPSPTPHVHIITTTTHKTLRGPRGAIIMVTKKGLKKDPELAEKISKAVFPGLQGGPHMNSIAGIGVAFKEASKKSFKTYCHQIVKNAQVLSKELMERGLHLVSSGTDSHLLLIDLTNKNLLGNTVAEACEAAGIVLNRNAVPYDPNPPFYPSGIRLGTPGITSRGMKENEMKKIAKWISEIIDGVRETKQILKFTTEDEKKRKIRQMMIKKTPIIKKIEREVKRLCNRFPIKSTY</sequence>
<comment type="caution">
    <text evidence="6">Lacks conserved residue(s) required for the propagation of feature annotation.</text>
</comment>
<dbReference type="PANTHER" id="PTHR11680:SF35">
    <property type="entry name" value="SERINE HYDROXYMETHYLTRANSFERASE 1"/>
    <property type="match status" value="1"/>
</dbReference>
<dbReference type="AlphaFoldDB" id="A0A2H0WSG1"/>
<dbReference type="InterPro" id="IPR001085">
    <property type="entry name" value="Ser_HO-MeTrfase"/>
</dbReference>
<dbReference type="Proteomes" id="UP000231198">
    <property type="component" value="Unassembled WGS sequence"/>
</dbReference>
<proteinExistence type="inferred from homology"/>
<dbReference type="EC" id="2.1.2.1" evidence="6"/>
<evidence type="ECO:0000256" key="6">
    <source>
        <dbReference type="HAMAP-Rule" id="MF_00051"/>
    </source>
</evidence>
<evidence type="ECO:0000313" key="9">
    <source>
        <dbReference type="EMBL" id="PIS15600.1"/>
    </source>
</evidence>
<dbReference type="GO" id="GO:0008168">
    <property type="term" value="F:methyltransferase activity"/>
    <property type="evidence" value="ECO:0007669"/>
    <property type="project" value="UniProtKB-KW"/>
</dbReference>
<comment type="pathway">
    <text evidence="6">Amino-acid biosynthesis; glycine biosynthesis; glycine from L-serine: step 1/1.</text>
</comment>
<feature type="modified residue" description="N6-(pyridoxal phosphate)lysine" evidence="6 7">
    <location>
        <position position="225"/>
    </location>
</feature>
<dbReference type="GO" id="GO:0032259">
    <property type="term" value="P:methylation"/>
    <property type="evidence" value="ECO:0007669"/>
    <property type="project" value="UniProtKB-KW"/>
</dbReference>
<dbReference type="PIRSF" id="PIRSF000412">
    <property type="entry name" value="SHMT"/>
    <property type="match status" value="1"/>
</dbReference>
<feature type="site" description="Plays an important role in substrate specificity" evidence="6">
    <location>
        <position position="224"/>
    </location>
</feature>
<evidence type="ECO:0000256" key="1">
    <source>
        <dbReference type="ARBA" id="ARBA00001933"/>
    </source>
</evidence>
<evidence type="ECO:0000256" key="3">
    <source>
        <dbReference type="ARBA" id="ARBA00022563"/>
    </source>
</evidence>
<dbReference type="InterPro" id="IPR015424">
    <property type="entry name" value="PyrdxlP-dep_Trfase"/>
</dbReference>
<comment type="cofactor">
    <cofactor evidence="1 6 7">
        <name>pyridoxal 5'-phosphate</name>
        <dbReference type="ChEBI" id="CHEBI:597326"/>
    </cofactor>
</comment>
<dbReference type="GO" id="GO:0004372">
    <property type="term" value="F:glycine hydroxymethyltransferase activity"/>
    <property type="evidence" value="ECO:0007669"/>
    <property type="project" value="UniProtKB-UniRule"/>
</dbReference>
<dbReference type="Gene3D" id="3.90.1150.10">
    <property type="entry name" value="Aspartate Aminotransferase, domain 1"/>
    <property type="match status" value="1"/>
</dbReference>
<comment type="caution">
    <text evidence="9">The sequence shown here is derived from an EMBL/GenBank/DDBJ whole genome shotgun (WGS) entry which is preliminary data.</text>
</comment>
<accession>A0A2H0WSG1</accession>
<evidence type="ECO:0000256" key="4">
    <source>
        <dbReference type="ARBA" id="ARBA00022679"/>
    </source>
</evidence>
<feature type="binding site" evidence="6">
    <location>
        <position position="117"/>
    </location>
    <ligand>
        <name>(6S)-5,6,7,8-tetrahydrofolate</name>
        <dbReference type="ChEBI" id="CHEBI:57453"/>
    </ligand>
</feature>
<keyword evidence="6" id="KW-0963">Cytoplasm</keyword>
<dbReference type="UniPathway" id="UPA00288">
    <property type="reaction ID" value="UER01023"/>
</dbReference>
<dbReference type="InterPro" id="IPR019798">
    <property type="entry name" value="Ser_HO-MeTrfase_PLP_BS"/>
</dbReference>
<feature type="domain" description="Serine hydroxymethyltransferase-like" evidence="8">
    <location>
        <begin position="4"/>
        <end position="386"/>
    </location>
</feature>
<evidence type="ECO:0000256" key="2">
    <source>
        <dbReference type="ARBA" id="ARBA00006376"/>
    </source>
</evidence>
<dbReference type="GO" id="GO:0035999">
    <property type="term" value="P:tetrahydrofolate interconversion"/>
    <property type="evidence" value="ECO:0007669"/>
    <property type="project" value="UniProtKB-UniRule"/>
</dbReference>
<dbReference type="GO" id="GO:0005737">
    <property type="term" value="C:cytoplasm"/>
    <property type="evidence" value="ECO:0007669"/>
    <property type="project" value="UniProtKB-SubCell"/>
</dbReference>
<dbReference type="PANTHER" id="PTHR11680">
    <property type="entry name" value="SERINE HYDROXYMETHYLTRANSFERASE"/>
    <property type="match status" value="1"/>
</dbReference>
<name>A0A2H0WSG1_9BACT</name>
<dbReference type="InterPro" id="IPR049943">
    <property type="entry name" value="Ser_HO-MeTrfase-like"/>
</dbReference>
<keyword evidence="3 6" id="KW-0554">One-carbon metabolism</keyword>
<gene>
    <name evidence="6 9" type="primary">glyA</name>
    <name evidence="9" type="ORF">COT62_02845</name>
</gene>
<feature type="binding site" evidence="6">
    <location>
        <begin position="121"/>
        <end position="123"/>
    </location>
    <ligand>
        <name>(6S)-5,6,7,8-tetrahydrofolate</name>
        <dbReference type="ChEBI" id="CHEBI:57453"/>
    </ligand>
</feature>
<dbReference type="EMBL" id="PEZG01000059">
    <property type="protein sequence ID" value="PIS15600.1"/>
    <property type="molecule type" value="Genomic_DNA"/>
</dbReference>
<keyword evidence="6" id="KW-0028">Amino-acid biosynthesis</keyword>
<evidence type="ECO:0000256" key="7">
    <source>
        <dbReference type="PIRSR" id="PIRSR000412-50"/>
    </source>
</evidence>
<comment type="pathway">
    <text evidence="6">One-carbon metabolism; tetrahydrofolate interconversion.</text>
</comment>
<dbReference type="Gene3D" id="3.40.640.10">
    <property type="entry name" value="Type I PLP-dependent aspartate aminotransferase-like (Major domain)"/>
    <property type="match status" value="1"/>
</dbReference>
<keyword evidence="4 6" id="KW-0808">Transferase</keyword>
<dbReference type="PROSITE" id="PS00096">
    <property type="entry name" value="SHMT"/>
    <property type="match status" value="1"/>
</dbReference>
<keyword evidence="5 6" id="KW-0663">Pyridoxal phosphate</keyword>
<comment type="function">
    <text evidence="6">Catalyzes the reversible interconversion of serine and glycine with tetrahydrofolate (THF) serving as the one-carbon carrier. This reaction serves as the major source of one-carbon groups required for the biosynthesis of purines, thymidylate, methionine, and other important biomolecules. Also exhibits THF-independent aldolase activity toward beta-hydroxyamino acids, producing glycine and aldehydes, via a retro-aldol mechanism.</text>
</comment>
<comment type="catalytic activity">
    <reaction evidence="6">
        <text>(6R)-5,10-methylene-5,6,7,8-tetrahydrofolate + glycine + H2O = (6S)-5,6,7,8-tetrahydrofolate + L-serine</text>
        <dbReference type="Rhea" id="RHEA:15481"/>
        <dbReference type="ChEBI" id="CHEBI:15377"/>
        <dbReference type="ChEBI" id="CHEBI:15636"/>
        <dbReference type="ChEBI" id="CHEBI:33384"/>
        <dbReference type="ChEBI" id="CHEBI:57305"/>
        <dbReference type="ChEBI" id="CHEBI:57453"/>
        <dbReference type="EC" id="2.1.2.1"/>
    </reaction>
</comment>
<dbReference type="SUPFAM" id="SSF53383">
    <property type="entry name" value="PLP-dependent transferases"/>
    <property type="match status" value="1"/>
</dbReference>
<dbReference type="Pfam" id="PF00464">
    <property type="entry name" value="SHMT"/>
    <property type="match status" value="1"/>
</dbReference>
<comment type="similarity">
    <text evidence="2 6">Belongs to the SHMT family.</text>
</comment>
<protein>
    <recommendedName>
        <fullName evidence="6">Serine hydroxymethyltransferase</fullName>
        <shortName evidence="6">SHMT</shortName>
        <shortName evidence="6">Serine methylase</shortName>
        <ecNumber evidence="6">2.1.2.1</ecNumber>
    </recommendedName>
</protein>
<organism evidence="9 10">
    <name type="scientific">Candidatus Roizmanbacteria bacterium CG09_land_8_20_14_0_10_41_9</name>
    <dbReference type="NCBI Taxonomy" id="1974850"/>
    <lineage>
        <taxon>Bacteria</taxon>
        <taxon>Candidatus Roizmaniibacteriota</taxon>
    </lineage>
</organism>
<dbReference type="UniPathway" id="UPA00193"/>
<comment type="subunit">
    <text evidence="6">Homodimer.</text>
</comment>
<dbReference type="CDD" id="cd00378">
    <property type="entry name" value="SHMT"/>
    <property type="match status" value="1"/>
</dbReference>
<keyword evidence="9" id="KW-0489">Methyltransferase</keyword>
<dbReference type="InterPro" id="IPR015421">
    <property type="entry name" value="PyrdxlP-dep_Trfase_major"/>
</dbReference>
<evidence type="ECO:0000259" key="8">
    <source>
        <dbReference type="Pfam" id="PF00464"/>
    </source>
</evidence>
<dbReference type="InterPro" id="IPR039429">
    <property type="entry name" value="SHMT-like_dom"/>
</dbReference>
<evidence type="ECO:0000256" key="5">
    <source>
        <dbReference type="ARBA" id="ARBA00022898"/>
    </source>
</evidence>
<dbReference type="HAMAP" id="MF_00051">
    <property type="entry name" value="SHMT"/>
    <property type="match status" value="1"/>
</dbReference>
<evidence type="ECO:0000313" key="10">
    <source>
        <dbReference type="Proteomes" id="UP000231198"/>
    </source>
</evidence>
<dbReference type="InterPro" id="IPR015422">
    <property type="entry name" value="PyrdxlP-dep_Trfase_small"/>
</dbReference>
<dbReference type="NCBIfam" id="NF000586">
    <property type="entry name" value="PRK00011.1"/>
    <property type="match status" value="1"/>
</dbReference>
<comment type="subcellular location">
    <subcellularLocation>
        <location evidence="6">Cytoplasm</location>
    </subcellularLocation>
</comment>